<evidence type="ECO:0000313" key="2">
    <source>
        <dbReference type="Proteomes" id="UP000320585"/>
    </source>
</evidence>
<gene>
    <name evidence="1" type="ORF">Dia5BBH33_13190</name>
</gene>
<dbReference type="Proteomes" id="UP000320585">
    <property type="component" value="Chromosome"/>
</dbReference>
<dbReference type="EMBL" id="AP019697">
    <property type="protein sequence ID" value="BBK25384.1"/>
    <property type="molecule type" value="Genomic_DNA"/>
</dbReference>
<reference evidence="2" key="1">
    <citation type="submission" date="2019-05" db="EMBL/GenBank/DDBJ databases">
        <title>Complete genome sequencing of Dialister sp. strain 5BBH33.</title>
        <authorList>
            <person name="Sakamoto M."/>
            <person name="Murakami T."/>
            <person name="Mori H."/>
        </authorList>
    </citation>
    <scope>NUCLEOTIDE SEQUENCE [LARGE SCALE GENOMIC DNA]</scope>
    <source>
        <strain evidence="2">5BBH33</strain>
    </source>
</reference>
<name>A0A8D4UUS8_9FIRM</name>
<dbReference type="AlphaFoldDB" id="A0A8D4UUS8"/>
<evidence type="ECO:0000313" key="1">
    <source>
        <dbReference type="EMBL" id="BBK25384.1"/>
    </source>
</evidence>
<organism evidence="1 2">
    <name type="scientific">Dialister hominis</name>
    <dbReference type="NCBI Taxonomy" id="2582419"/>
    <lineage>
        <taxon>Bacteria</taxon>
        <taxon>Bacillati</taxon>
        <taxon>Bacillota</taxon>
        <taxon>Negativicutes</taxon>
        <taxon>Veillonellales</taxon>
        <taxon>Veillonellaceae</taxon>
        <taxon>Dialister</taxon>
    </lineage>
</organism>
<dbReference type="KEGG" id="dho:Dia5BBH33_13190"/>
<keyword evidence="2" id="KW-1185">Reference proteome</keyword>
<sequence>MSGMKSISRENVRLSAVMKRLLSMSANDISKRFTFILYQMNTRVKDKKIEIF</sequence>
<accession>A0A8D4UUS8</accession>
<proteinExistence type="predicted"/>
<protein>
    <submittedName>
        <fullName evidence="1">Uncharacterized protein</fullName>
    </submittedName>
</protein>